<dbReference type="RefSeq" id="WP_128466984.1">
    <property type="nucleotide sequence ID" value="NZ_CP035108.1"/>
</dbReference>
<protein>
    <recommendedName>
        <fullName evidence="2">Phosphate-specific transport system accessory protein PhoU</fullName>
    </recommendedName>
</protein>
<dbReference type="InterPro" id="IPR038078">
    <property type="entry name" value="PhoU-like_sf"/>
</dbReference>
<dbReference type="PIRSF" id="PIRSF003107">
    <property type="entry name" value="PhoU"/>
    <property type="match status" value="1"/>
</dbReference>
<accession>A0A3R5UYN3</accession>
<dbReference type="NCBIfam" id="TIGR02135">
    <property type="entry name" value="phoU_full"/>
    <property type="match status" value="1"/>
</dbReference>
<evidence type="ECO:0000313" key="5">
    <source>
        <dbReference type="Proteomes" id="UP000287502"/>
    </source>
</evidence>
<dbReference type="GO" id="GO:0005737">
    <property type="term" value="C:cytoplasm"/>
    <property type="evidence" value="ECO:0007669"/>
    <property type="project" value="UniProtKB-SubCell"/>
</dbReference>
<evidence type="ECO:0000256" key="2">
    <source>
        <dbReference type="PIRNR" id="PIRNR003107"/>
    </source>
</evidence>
<dbReference type="SUPFAM" id="SSF109755">
    <property type="entry name" value="PhoU-like"/>
    <property type="match status" value="1"/>
</dbReference>
<dbReference type="AlphaFoldDB" id="A0A3R5UYN3"/>
<dbReference type="Pfam" id="PF01895">
    <property type="entry name" value="PhoU"/>
    <property type="match status" value="2"/>
</dbReference>
<comment type="subcellular location">
    <subcellularLocation>
        <location evidence="2">Cytoplasm</location>
    </subcellularLocation>
</comment>
<name>A0A3R5UYN3_9BACT</name>
<dbReference type="Gene3D" id="1.20.58.220">
    <property type="entry name" value="Phosphate transport system protein phou homolog 2, domain 2"/>
    <property type="match status" value="1"/>
</dbReference>
<sequence length="224" mass="25021">MNNAEIQYIALKDNLNKLTALVSGIVEDVSVLLNGYDEELAQKIVSEGKAALRLEGETSKVCISLLGLFEPKASDLRYVISSLNIVGELESIADYCTDIAKEVMRAGGPLYEFDMKRFPKMVNETANMIKDSIGAFYKCDSQLALRIIERDDRVDRLHRKILKKAVENMAAFGDRADKTVSFIFITRCLERAADHAVTIAEHSYYYATGKVIKNVPDGEIKSDK</sequence>
<dbReference type="EMBL" id="CP035108">
    <property type="protein sequence ID" value="QAR33698.1"/>
    <property type="molecule type" value="Genomic_DNA"/>
</dbReference>
<gene>
    <name evidence="4" type="primary">phoU</name>
    <name evidence="4" type="ORF">EP073_09880</name>
</gene>
<dbReference type="Proteomes" id="UP000287502">
    <property type="component" value="Chromosome"/>
</dbReference>
<comment type="function">
    <text evidence="2">Plays a role in the regulation of phosphate uptake.</text>
</comment>
<evidence type="ECO:0000256" key="1">
    <source>
        <dbReference type="ARBA" id="ARBA00008107"/>
    </source>
</evidence>
<evidence type="ECO:0000313" key="4">
    <source>
        <dbReference type="EMBL" id="QAR33698.1"/>
    </source>
</evidence>
<dbReference type="GO" id="GO:0030643">
    <property type="term" value="P:intracellular phosphate ion homeostasis"/>
    <property type="evidence" value="ECO:0007669"/>
    <property type="project" value="InterPro"/>
</dbReference>
<reference evidence="4 5" key="1">
    <citation type="submission" date="2019-01" db="EMBL/GenBank/DDBJ databases">
        <title>Geovibrio thiophilus DSM 11263, complete genome.</title>
        <authorList>
            <person name="Spring S."/>
            <person name="Bunk B."/>
            <person name="Sproer C."/>
        </authorList>
    </citation>
    <scope>NUCLEOTIDE SEQUENCE [LARGE SCALE GENOMIC DNA]</scope>
    <source>
        <strain evidence="4 5">DSM 11263</strain>
    </source>
</reference>
<keyword evidence="2" id="KW-0592">Phosphate transport</keyword>
<keyword evidence="5" id="KW-1185">Reference proteome</keyword>
<dbReference type="InterPro" id="IPR026022">
    <property type="entry name" value="PhoU_dom"/>
</dbReference>
<feature type="domain" description="PhoU" evidence="3">
    <location>
        <begin position="16"/>
        <end position="103"/>
    </location>
</feature>
<feature type="domain" description="PhoU" evidence="3">
    <location>
        <begin position="120"/>
        <end position="201"/>
    </location>
</feature>
<dbReference type="KEGG" id="gtl:EP073_09880"/>
<evidence type="ECO:0000259" key="3">
    <source>
        <dbReference type="Pfam" id="PF01895"/>
    </source>
</evidence>
<comment type="subunit">
    <text evidence="2">Homodimer.</text>
</comment>
<proteinExistence type="inferred from homology"/>
<comment type="similarity">
    <text evidence="1 2">Belongs to the PhoU family.</text>
</comment>
<dbReference type="GO" id="GO:0045936">
    <property type="term" value="P:negative regulation of phosphate metabolic process"/>
    <property type="evidence" value="ECO:0007669"/>
    <property type="project" value="InterPro"/>
</dbReference>
<dbReference type="InterPro" id="IPR028366">
    <property type="entry name" value="PhoU"/>
</dbReference>
<dbReference type="GO" id="GO:0006817">
    <property type="term" value="P:phosphate ion transport"/>
    <property type="evidence" value="ECO:0007669"/>
    <property type="project" value="UniProtKB-KW"/>
</dbReference>
<keyword evidence="2" id="KW-0963">Cytoplasm</keyword>
<organism evidence="4 5">
    <name type="scientific">Geovibrio thiophilus</name>
    <dbReference type="NCBI Taxonomy" id="139438"/>
    <lineage>
        <taxon>Bacteria</taxon>
        <taxon>Pseudomonadati</taxon>
        <taxon>Deferribacterota</taxon>
        <taxon>Deferribacteres</taxon>
        <taxon>Deferribacterales</taxon>
        <taxon>Geovibrionaceae</taxon>
        <taxon>Geovibrio</taxon>
    </lineage>
</organism>
<dbReference type="PANTHER" id="PTHR42930:SF3">
    <property type="entry name" value="PHOSPHATE-SPECIFIC TRANSPORT SYSTEM ACCESSORY PROTEIN PHOU"/>
    <property type="match status" value="1"/>
</dbReference>
<dbReference type="PANTHER" id="PTHR42930">
    <property type="entry name" value="PHOSPHATE-SPECIFIC TRANSPORT SYSTEM ACCESSORY PROTEIN PHOU"/>
    <property type="match status" value="1"/>
</dbReference>
<keyword evidence="2" id="KW-0813">Transport</keyword>
<dbReference type="OrthoDB" id="9814256at2"/>